<name>A0A8J2U692_9BACT</name>
<reference evidence="13" key="2">
    <citation type="submission" date="2020-09" db="EMBL/GenBank/DDBJ databases">
        <authorList>
            <person name="Sun Q."/>
            <person name="Zhou Y."/>
        </authorList>
    </citation>
    <scope>NUCLEOTIDE SEQUENCE</scope>
    <source>
        <strain evidence="13">CGMCC 1.15448</strain>
    </source>
</reference>
<dbReference type="InterPro" id="IPR023997">
    <property type="entry name" value="TonB-dep_OMP_SusC/RagA_CS"/>
</dbReference>
<feature type="domain" description="TonB-dependent receptor-like beta-barrel" evidence="11">
    <location>
        <begin position="414"/>
        <end position="854"/>
    </location>
</feature>
<dbReference type="InterPro" id="IPR000531">
    <property type="entry name" value="Beta-barrel_TonB"/>
</dbReference>
<dbReference type="Pfam" id="PF13620">
    <property type="entry name" value="CarboxypepD_reg"/>
    <property type="match status" value="1"/>
</dbReference>
<dbReference type="AlphaFoldDB" id="A0A8J2U692"/>
<dbReference type="Proteomes" id="UP000607559">
    <property type="component" value="Unassembled WGS sequence"/>
</dbReference>
<evidence type="ECO:0000256" key="4">
    <source>
        <dbReference type="ARBA" id="ARBA00022692"/>
    </source>
</evidence>
<evidence type="ECO:0000256" key="10">
    <source>
        <dbReference type="SAM" id="MobiDB-lite"/>
    </source>
</evidence>
<organism evidence="13 14">
    <name type="scientific">Puia dinghuensis</name>
    <dbReference type="NCBI Taxonomy" id="1792502"/>
    <lineage>
        <taxon>Bacteria</taxon>
        <taxon>Pseudomonadati</taxon>
        <taxon>Bacteroidota</taxon>
        <taxon>Chitinophagia</taxon>
        <taxon>Chitinophagales</taxon>
        <taxon>Chitinophagaceae</taxon>
        <taxon>Puia</taxon>
    </lineage>
</organism>
<evidence type="ECO:0000256" key="6">
    <source>
        <dbReference type="ARBA" id="ARBA00023136"/>
    </source>
</evidence>
<evidence type="ECO:0000313" key="14">
    <source>
        <dbReference type="Proteomes" id="UP000607559"/>
    </source>
</evidence>
<comment type="subcellular location">
    <subcellularLocation>
        <location evidence="1 8">Cell outer membrane</location>
        <topology evidence="1 8">Multi-pass membrane protein</topology>
    </subcellularLocation>
</comment>
<dbReference type="Pfam" id="PF00593">
    <property type="entry name" value="TonB_dep_Rec_b-barrel"/>
    <property type="match status" value="1"/>
</dbReference>
<feature type="domain" description="TonB-dependent receptor plug" evidence="12">
    <location>
        <begin position="108"/>
        <end position="232"/>
    </location>
</feature>
<evidence type="ECO:0000256" key="7">
    <source>
        <dbReference type="ARBA" id="ARBA00023237"/>
    </source>
</evidence>
<dbReference type="EMBL" id="BMJC01000001">
    <property type="protein sequence ID" value="GGA81481.1"/>
    <property type="molecule type" value="Genomic_DNA"/>
</dbReference>
<accession>A0A8J2U692</accession>
<dbReference type="Pfam" id="PF07715">
    <property type="entry name" value="Plug"/>
    <property type="match status" value="1"/>
</dbReference>
<dbReference type="InterPro" id="IPR012910">
    <property type="entry name" value="Plug_dom"/>
</dbReference>
<dbReference type="NCBIfam" id="TIGR04057">
    <property type="entry name" value="SusC_RagA_signa"/>
    <property type="match status" value="1"/>
</dbReference>
<dbReference type="InterPro" id="IPR039426">
    <property type="entry name" value="TonB-dep_rcpt-like"/>
</dbReference>
<comment type="caution">
    <text evidence="13">The sequence shown here is derived from an EMBL/GenBank/DDBJ whole genome shotgun (WGS) entry which is preliminary data.</text>
</comment>
<keyword evidence="4 8" id="KW-0812">Transmembrane</keyword>
<keyword evidence="2 8" id="KW-0813">Transport</keyword>
<dbReference type="PROSITE" id="PS52016">
    <property type="entry name" value="TONB_DEPENDENT_REC_3"/>
    <property type="match status" value="1"/>
</dbReference>
<sequence>MAVIQLEGQTPSVPINGSVTDEKGAPLAAVTITALTPDRKVVATTVTDVAGVFHLNISNKVRALQFSYIGLEEQLVPVGNKTSFSVTLHASNKNLSEVVVVGYGTQRKTEVTGSITTVKGSALSETPIQSFESGLAGRSAGVQITQASGVANEPPVFRVRGTNSISLSSYPLIVVDGVPSYTGDFNNPAGTELTSASANPLASINPSDIESIDIAKDPAATAIYGSRAANGVVFITTKKGKAGRVKVTYDGWVGQVKAYGLPQMLNADQYIAFKSQAVANNPTLNNVTFNYAKDKNGNNVNTKWFDYIYRTGTSHSHNLSISGGSDATTYYLSGGFTKQEGIIRRNDFSRANILTNIDSRVNKWLTIGGKVSYSDEQNLSAASSGSLPGEAFNTVGLGRIGEVLPSILPAYNNDGSYNINGASIGYANITGTAISYYNPVPILDLSRSNNEVSHLQSNVYAQIKPLSWITLKSIYAVDNLWVDVDNFSTPITGDGYAATGSASSILGKYKEWVWTNTAQFDHTFGDDHNFTLLVGNEQTRRTSEGYGLNRTTLSDPAYTEIQAGFTINNYTGLQLGQNYLLSTFGRLNYNYAHKYYLVGTLRQDEYSAFGKKKGIFGGGSVGWEVAQEDFWKNSGIGHIFNSFKIRGSYGKVGNNGGISDFAPYSLYGSGVYGGLATLSFPLGSVGNPIIQWETSTQTDVGFNVGILHDRITGQFAYYNNNINHLILAVSQAPSTGLPTAPNLNIGSMYNRGIEATINAVPVQKKDFTWTTSFNVTYNENKVTGLAPGLTAVQTGTSGLETVNQTKVGYSEGYLWVVRTAGVDPGTGKRIFVNSANTKVYFNLLGSPQYTTDAAGTVKYVSPTGATSISQAADAVMYKNALPRYVGGWSNNFAYKGFSLDVLLTYQAGFYVYYGTNAGLHDQRFWNNAADVLTDAWSAKSTNNAKYAKPIFGDNVSNGSTLPLDINVFKGDFIKLRNVTLSYTVPPVVMQRIGLTSARVYISGQNLGISTKYPGPDPEVSSNGNSNGGQGVDRNTVANARTFLVGLNVGF</sequence>
<evidence type="ECO:0000259" key="12">
    <source>
        <dbReference type="Pfam" id="PF07715"/>
    </source>
</evidence>
<evidence type="ECO:0000256" key="3">
    <source>
        <dbReference type="ARBA" id="ARBA00022452"/>
    </source>
</evidence>
<keyword evidence="3 8" id="KW-1134">Transmembrane beta strand</keyword>
<dbReference type="Gene3D" id="2.40.170.20">
    <property type="entry name" value="TonB-dependent receptor, beta-barrel domain"/>
    <property type="match status" value="1"/>
</dbReference>
<evidence type="ECO:0000313" key="13">
    <source>
        <dbReference type="EMBL" id="GGA81481.1"/>
    </source>
</evidence>
<dbReference type="InterPro" id="IPR036942">
    <property type="entry name" value="Beta-barrel_TonB_sf"/>
</dbReference>
<gene>
    <name evidence="13" type="ORF">GCM10011511_00530</name>
</gene>
<evidence type="ECO:0000259" key="11">
    <source>
        <dbReference type="Pfam" id="PF00593"/>
    </source>
</evidence>
<proteinExistence type="inferred from homology"/>
<dbReference type="Gene3D" id="2.170.130.10">
    <property type="entry name" value="TonB-dependent receptor, plug domain"/>
    <property type="match status" value="1"/>
</dbReference>
<dbReference type="SUPFAM" id="SSF49464">
    <property type="entry name" value="Carboxypeptidase regulatory domain-like"/>
    <property type="match status" value="1"/>
</dbReference>
<reference evidence="13" key="1">
    <citation type="journal article" date="2014" name="Int. J. Syst. Evol. Microbiol.">
        <title>Complete genome sequence of Corynebacterium casei LMG S-19264T (=DSM 44701T), isolated from a smear-ripened cheese.</title>
        <authorList>
            <consortium name="US DOE Joint Genome Institute (JGI-PGF)"/>
            <person name="Walter F."/>
            <person name="Albersmeier A."/>
            <person name="Kalinowski J."/>
            <person name="Ruckert C."/>
        </authorList>
    </citation>
    <scope>NUCLEOTIDE SEQUENCE</scope>
    <source>
        <strain evidence="13">CGMCC 1.15448</strain>
    </source>
</reference>
<evidence type="ECO:0000256" key="2">
    <source>
        <dbReference type="ARBA" id="ARBA00022448"/>
    </source>
</evidence>
<keyword evidence="6 8" id="KW-0472">Membrane</keyword>
<comment type="similarity">
    <text evidence="8 9">Belongs to the TonB-dependent receptor family.</text>
</comment>
<keyword evidence="7 8" id="KW-0998">Cell outer membrane</keyword>
<dbReference type="GO" id="GO:0009279">
    <property type="term" value="C:cell outer membrane"/>
    <property type="evidence" value="ECO:0007669"/>
    <property type="project" value="UniProtKB-SubCell"/>
</dbReference>
<dbReference type="SUPFAM" id="SSF56935">
    <property type="entry name" value="Porins"/>
    <property type="match status" value="1"/>
</dbReference>
<feature type="region of interest" description="Disordered" evidence="10">
    <location>
        <begin position="1011"/>
        <end position="1033"/>
    </location>
</feature>
<dbReference type="InterPro" id="IPR023996">
    <property type="entry name" value="TonB-dep_OMP_SusC/RagA"/>
</dbReference>
<evidence type="ECO:0000256" key="1">
    <source>
        <dbReference type="ARBA" id="ARBA00004571"/>
    </source>
</evidence>
<dbReference type="InterPro" id="IPR008969">
    <property type="entry name" value="CarboxyPept-like_regulatory"/>
</dbReference>
<dbReference type="NCBIfam" id="TIGR04056">
    <property type="entry name" value="OMP_RagA_SusC"/>
    <property type="match status" value="1"/>
</dbReference>
<keyword evidence="14" id="KW-1185">Reference proteome</keyword>
<evidence type="ECO:0000256" key="8">
    <source>
        <dbReference type="PROSITE-ProRule" id="PRU01360"/>
    </source>
</evidence>
<evidence type="ECO:0000256" key="9">
    <source>
        <dbReference type="RuleBase" id="RU003357"/>
    </source>
</evidence>
<evidence type="ECO:0000256" key="5">
    <source>
        <dbReference type="ARBA" id="ARBA00023077"/>
    </source>
</evidence>
<keyword evidence="5 9" id="KW-0798">TonB box</keyword>
<protein>
    <submittedName>
        <fullName evidence="13">SusC/RagA family TonB-linked outer membrane protein</fullName>
    </submittedName>
</protein>
<dbReference type="InterPro" id="IPR037066">
    <property type="entry name" value="Plug_dom_sf"/>
</dbReference>